<gene>
    <name evidence="3" type="ORF">PGLA1383_LOCUS45408</name>
</gene>
<dbReference type="PANTHER" id="PTHR11062">
    <property type="entry name" value="EXOSTOSIN HEPARAN SULFATE GLYCOSYLTRANSFERASE -RELATED"/>
    <property type="match status" value="1"/>
</dbReference>
<keyword evidence="4" id="KW-1185">Reference proteome</keyword>
<proteinExistence type="inferred from homology"/>
<dbReference type="InterPro" id="IPR004263">
    <property type="entry name" value="Exostosin"/>
</dbReference>
<reference evidence="3" key="1">
    <citation type="submission" date="2021-02" db="EMBL/GenBank/DDBJ databases">
        <authorList>
            <person name="Dougan E. K."/>
            <person name="Rhodes N."/>
            <person name="Thang M."/>
            <person name="Chan C."/>
        </authorList>
    </citation>
    <scope>NUCLEOTIDE SEQUENCE</scope>
</reference>
<evidence type="ECO:0000256" key="1">
    <source>
        <dbReference type="ARBA" id="ARBA00010271"/>
    </source>
</evidence>
<sequence length="386" mass="44220">VMMNGLLALETNEGAAAAKAFLLEIYRLRDMVLDSSPPDAENARRVRQLMVEWNADIAHVYPKLLDIERLGPNKTLPGGAAQEALQDDPRTIRLGAAQEADPQEDWCGGQRFFVYQLPDPSLYSPGTFYCLQGQWGTEVLMRHYFRHNCNTQDPQLADWFYVPMYATCRYVKLNENASQGDNEEALKDLDELSREHIWDPLLEFLRSSAWYHRHQGRDHIFLFADGQGPRIWDSYDMLSESVFLSPESRCPTWGEPMRRYLDVKQCLSSWKDIVIPGHTDYARIQYMKRQNRRSAERRLLLTFHGRAPESHGAYGDCAVRGQLMKLGERFGIESGVDIGGFVGDYLERKGDSHFCLVPAGTSPWTNHLYESFHAGCVPVILSDEYE</sequence>
<dbReference type="PANTHER" id="PTHR11062:SF281">
    <property type="entry name" value="EXOSTOSIN-LIKE 2"/>
    <property type="match status" value="1"/>
</dbReference>
<evidence type="ECO:0000259" key="2">
    <source>
        <dbReference type="Pfam" id="PF03016"/>
    </source>
</evidence>
<feature type="non-terminal residue" evidence="3">
    <location>
        <position position="1"/>
    </location>
</feature>
<protein>
    <recommendedName>
        <fullName evidence="2">Exostosin GT47 domain-containing protein</fullName>
    </recommendedName>
</protein>
<name>A0A813GTU7_POLGL</name>
<dbReference type="EMBL" id="CAJNNV010029500">
    <property type="protein sequence ID" value="CAE8628808.1"/>
    <property type="molecule type" value="Genomic_DNA"/>
</dbReference>
<comment type="caution">
    <text evidence="3">The sequence shown here is derived from an EMBL/GenBank/DDBJ whole genome shotgun (WGS) entry which is preliminary data.</text>
</comment>
<dbReference type="AlphaFoldDB" id="A0A813GTU7"/>
<dbReference type="GO" id="GO:0016757">
    <property type="term" value="F:glycosyltransferase activity"/>
    <property type="evidence" value="ECO:0007669"/>
    <property type="project" value="InterPro"/>
</dbReference>
<feature type="non-terminal residue" evidence="3">
    <location>
        <position position="386"/>
    </location>
</feature>
<organism evidence="3 4">
    <name type="scientific">Polarella glacialis</name>
    <name type="common">Dinoflagellate</name>
    <dbReference type="NCBI Taxonomy" id="89957"/>
    <lineage>
        <taxon>Eukaryota</taxon>
        <taxon>Sar</taxon>
        <taxon>Alveolata</taxon>
        <taxon>Dinophyceae</taxon>
        <taxon>Suessiales</taxon>
        <taxon>Suessiaceae</taxon>
        <taxon>Polarella</taxon>
    </lineage>
</organism>
<dbReference type="InterPro" id="IPR040911">
    <property type="entry name" value="Exostosin_GT47"/>
</dbReference>
<accession>A0A813GTU7</accession>
<dbReference type="OrthoDB" id="1924787at2759"/>
<evidence type="ECO:0000313" key="3">
    <source>
        <dbReference type="EMBL" id="CAE8628808.1"/>
    </source>
</evidence>
<dbReference type="Pfam" id="PF03016">
    <property type="entry name" value="Exostosin_GT47"/>
    <property type="match status" value="1"/>
</dbReference>
<feature type="domain" description="Exostosin GT47" evidence="2">
    <location>
        <begin position="134"/>
        <end position="386"/>
    </location>
</feature>
<dbReference type="Proteomes" id="UP000654075">
    <property type="component" value="Unassembled WGS sequence"/>
</dbReference>
<dbReference type="OMA" id="HRSEIMY"/>
<evidence type="ECO:0000313" key="4">
    <source>
        <dbReference type="Proteomes" id="UP000654075"/>
    </source>
</evidence>
<comment type="similarity">
    <text evidence="1">Belongs to the glycosyltransferase 47 family.</text>
</comment>